<dbReference type="Gene3D" id="1.10.3810.10">
    <property type="entry name" value="Biosynthetic peptidoglycan transglycosylase-like"/>
    <property type="match status" value="1"/>
</dbReference>
<dbReference type="InterPro" id="IPR023346">
    <property type="entry name" value="Lysozyme-like_dom_sf"/>
</dbReference>
<gene>
    <name evidence="23" type="ORF">HNR35_000111</name>
</gene>
<evidence type="ECO:0000256" key="8">
    <source>
        <dbReference type="ARBA" id="ARBA00022679"/>
    </source>
</evidence>
<evidence type="ECO:0000256" key="16">
    <source>
        <dbReference type="ARBA" id="ARBA00023316"/>
    </source>
</evidence>
<evidence type="ECO:0000313" key="23">
    <source>
        <dbReference type="EMBL" id="MBB6031147.1"/>
    </source>
</evidence>
<evidence type="ECO:0000256" key="14">
    <source>
        <dbReference type="ARBA" id="ARBA00023136"/>
    </source>
</evidence>
<name>A0ABR6P536_9SPIR</name>
<evidence type="ECO:0000256" key="10">
    <source>
        <dbReference type="ARBA" id="ARBA00022801"/>
    </source>
</evidence>
<dbReference type="InterPro" id="IPR036950">
    <property type="entry name" value="PBP_transglycosylase"/>
</dbReference>
<keyword evidence="13 20" id="KW-1133">Transmembrane helix</keyword>
<feature type="transmembrane region" description="Helical" evidence="20">
    <location>
        <begin position="9"/>
        <end position="29"/>
    </location>
</feature>
<comment type="pathway">
    <text evidence="2">Cell wall biogenesis; peptidoglycan biosynthesis.</text>
</comment>
<keyword evidence="9 20" id="KW-0812">Transmembrane</keyword>
<evidence type="ECO:0000256" key="1">
    <source>
        <dbReference type="ARBA" id="ARBA00004370"/>
    </source>
</evidence>
<evidence type="ECO:0000256" key="11">
    <source>
        <dbReference type="ARBA" id="ARBA00022960"/>
    </source>
</evidence>
<evidence type="ECO:0000256" key="12">
    <source>
        <dbReference type="ARBA" id="ARBA00022984"/>
    </source>
</evidence>
<evidence type="ECO:0000256" key="2">
    <source>
        <dbReference type="ARBA" id="ARBA00004752"/>
    </source>
</evidence>
<dbReference type="EC" id="2.4.99.28" evidence="17"/>
<dbReference type="GO" id="GO:0016787">
    <property type="term" value="F:hydrolase activity"/>
    <property type="evidence" value="ECO:0007669"/>
    <property type="project" value="UniProtKB-KW"/>
</dbReference>
<reference evidence="23 24" key="1">
    <citation type="submission" date="2020-08" db="EMBL/GenBank/DDBJ databases">
        <title>Genomic Encyclopedia of Type Strains, Phase IV (KMG-IV): sequencing the most valuable type-strain genomes for metagenomic binning, comparative biology and taxonomic classification.</title>
        <authorList>
            <person name="Goeker M."/>
        </authorList>
    </citation>
    <scope>NUCLEOTIDE SEQUENCE [LARGE SCALE GENOMIC DNA]</scope>
    <source>
        <strain evidence="23 24">DSM 16813</strain>
    </source>
</reference>
<keyword evidence="11" id="KW-0133">Cell shape</keyword>
<keyword evidence="14 20" id="KW-0472">Membrane</keyword>
<dbReference type="GO" id="GO:0016757">
    <property type="term" value="F:glycosyltransferase activity"/>
    <property type="evidence" value="ECO:0007669"/>
    <property type="project" value="UniProtKB-KW"/>
</dbReference>
<evidence type="ECO:0000256" key="7">
    <source>
        <dbReference type="ARBA" id="ARBA00022676"/>
    </source>
</evidence>
<keyword evidence="6" id="KW-0645">Protease</keyword>
<evidence type="ECO:0000256" key="6">
    <source>
        <dbReference type="ARBA" id="ARBA00022670"/>
    </source>
</evidence>
<keyword evidence="12" id="KW-0573">Peptidoglycan synthesis</keyword>
<comment type="subcellular location">
    <subcellularLocation>
        <location evidence="1">Membrane</location>
    </subcellularLocation>
</comment>
<dbReference type="NCBIfam" id="TIGR02074">
    <property type="entry name" value="PBP_1a_fam"/>
    <property type="match status" value="1"/>
</dbReference>
<dbReference type="PANTHER" id="PTHR32282">
    <property type="entry name" value="BINDING PROTEIN TRANSPEPTIDASE, PUTATIVE-RELATED"/>
    <property type="match status" value="1"/>
</dbReference>
<dbReference type="Pfam" id="PF00905">
    <property type="entry name" value="Transpeptidase"/>
    <property type="match status" value="1"/>
</dbReference>
<dbReference type="Proteomes" id="UP000566276">
    <property type="component" value="Unassembled WGS sequence"/>
</dbReference>
<comment type="similarity">
    <text evidence="3">In the C-terminal section; belongs to the transpeptidase family.</text>
</comment>
<comment type="similarity">
    <text evidence="4">In the N-terminal section; belongs to the glycosyltransferase 51 family.</text>
</comment>
<comment type="caution">
    <text evidence="23">The sequence shown here is derived from an EMBL/GenBank/DDBJ whole genome shotgun (WGS) entry which is preliminary data.</text>
</comment>
<keyword evidence="8 23" id="KW-0808">Transferase</keyword>
<evidence type="ECO:0000259" key="22">
    <source>
        <dbReference type="Pfam" id="PF00912"/>
    </source>
</evidence>
<accession>A0ABR6P536</accession>
<dbReference type="SUPFAM" id="SSF53955">
    <property type="entry name" value="Lysozyme-like"/>
    <property type="match status" value="1"/>
</dbReference>
<dbReference type="Pfam" id="PF00912">
    <property type="entry name" value="Transgly"/>
    <property type="match status" value="1"/>
</dbReference>
<keyword evidence="24" id="KW-1185">Reference proteome</keyword>
<evidence type="ECO:0000256" key="15">
    <source>
        <dbReference type="ARBA" id="ARBA00023268"/>
    </source>
</evidence>
<feature type="domain" description="Glycosyl transferase family 51" evidence="22">
    <location>
        <begin position="57"/>
        <end position="232"/>
    </location>
</feature>
<keyword evidence="10 23" id="KW-0378">Hydrolase</keyword>
<evidence type="ECO:0000256" key="4">
    <source>
        <dbReference type="ARBA" id="ARBA00007739"/>
    </source>
</evidence>
<evidence type="ECO:0000256" key="17">
    <source>
        <dbReference type="ARBA" id="ARBA00044770"/>
    </source>
</evidence>
<organism evidence="23 24">
    <name type="scientific">Borreliella spielmanii</name>
    <dbReference type="NCBI Taxonomy" id="88916"/>
    <lineage>
        <taxon>Bacteria</taxon>
        <taxon>Pseudomonadati</taxon>
        <taxon>Spirochaetota</taxon>
        <taxon>Spirochaetia</taxon>
        <taxon>Spirochaetales</taxon>
        <taxon>Borreliaceae</taxon>
        <taxon>Borreliella</taxon>
    </lineage>
</organism>
<evidence type="ECO:0000256" key="18">
    <source>
        <dbReference type="ARBA" id="ARBA00049902"/>
    </source>
</evidence>
<dbReference type="SUPFAM" id="SSF56601">
    <property type="entry name" value="beta-lactamase/transpeptidase-like"/>
    <property type="match status" value="1"/>
</dbReference>
<protein>
    <recommendedName>
        <fullName evidence="17">peptidoglycan glycosyltransferase</fullName>
        <ecNumber evidence="17">2.4.99.28</ecNumber>
    </recommendedName>
</protein>
<dbReference type="InterPro" id="IPR050396">
    <property type="entry name" value="Glycosyltr_51/Transpeptidase"/>
</dbReference>
<evidence type="ECO:0000256" key="20">
    <source>
        <dbReference type="SAM" id="Phobius"/>
    </source>
</evidence>
<dbReference type="Gene3D" id="3.40.710.10">
    <property type="entry name" value="DD-peptidase/beta-lactamase superfamily"/>
    <property type="match status" value="2"/>
</dbReference>
<keyword evidence="7 23" id="KW-0328">Glycosyltransferase</keyword>
<evidence type="ECO:0000259" key="21">
    <source>
        <dbReference type="Pfam" id="PF00905"/>
    </source>
</evidence>
<proteinExistence type="inferred from homology"/>
<feature type="domain" description="Penicillin-binding protein transpeptidase" evidence="21">
    <location>
        <begin position="416"/>
        <end position="677"/>
    </location>
</feature>
<keyword evidence="15" id="KW-0511">Multifunctional enzyme</keyword>
<dbReference type="InterPro" id="IPR001460">
    <property type="entry name" value="PCN-bd_Tpept"/>
</dbReference>
<dbReference type="InterPro" id="IPR001264">
    <property type="entry name" value="Glyco_trans_51"/>
</dbReference>
<evidence type="ECO:0000256" key="5">
    <source>
        <dbReference type="ARBA" id="ARBA00022645"/>
    </source>
</evidence>
<evidence type="ECO:0000313" key="24">
    <source>
        <dbReference type="Proteomes" id="UP000566276"/>
    </source>
</evidence>
<keyword evidence="5" id="KW-0121">Carboxypeptidase</keyword>
<keyword evidence="16" id="KW-0961">Cell wall biogenesis/degradation</keyword>
<evidence type="ECO:0000256" key="19">
    <source>
        <dbReference type="SAM" id="MobiDB-lite"/>
    </source>
</evidence>
<evidence type="ECO:0000256" key="3">
    <source>
        <dbReference type="ARBA" id="ARBA00007090"/>
    </source>
</evidence>
<dbReference type="EMBL" id="JACHFA010000001">
    <property type="protein sequence ID" value="MBB6031147.1"/>
    <property type="molecule type" value="Genomic_DNA"/>
</dbReference>
<dbReference type="PANTHER" id="PTHR32282:SF27">
    <property type="entry name" value="PENICILLIN-BINDING PROTEIN 1A"/>
    <property type="match status" value="1"/>
</dbReference>
<sequence length="915" mass="103201">MKKINKHKLLIYLTYFTVSFSIITLSLAISKTINIQKDKNFGYINPAVPSRLLDINGKQITQFISDENRELMPLRKMPDNLINTLLIREDIGFFSHRGFSLIGIFRAAFNIVLGRYFSGGSTLTQQLAKLLYTNQARRSILRKLNEIWWAIQLEKKLSKYEILEKYLNKVYFGNGNYGIVAASKFFFGKSVNKINTAESVMMIIQLPNAKLYSPLYNPEFSKKIQRAVLNQVVSNGIVKAEIAEKEFNEYWQNYDWTRMADTSAISNKKDQAPYFSEYIRQKILKYLPDGANIYKDGYSIYSTLDLEAQKYADKVTNDMINKARTMHNLNRSSETIIINSEIVPVVDAISDLLGIKNLRINGRQYKKLRKRKFYEDNIDLIASFGAILGIDKIDTATKEYIIKNKLTPKLVAQPEGAMIAIDTTSGAIRAMVGGSGHAKDNEFNRATQAKVQPGSAFKTLYFAAAIDLKKITAATMFSDSPVAFLNKNGEIYAPGNYGGKWRGNVLTRQALALSLNIPALRILDKLGFDSAINYSSKLLGITDPKEIEKTFPKVYPLALGVISVSPIQMARAFAILGNSGNEIEPYGIRYIEDRTGRIIANEEASILAKIKNKEHQAQIVSPQAAYIITDMMKSTIQYGTLANQRYTNLKNFKSDIAGKSGTTQNWADGWAIGYSPYITTAFWVGFDKKGYSLGISGTGTGLAGPSWGEFMAEYHKNLPKKVFVKPAGIISIPVQAETGLLPEEIADEKIINELFISGTQPIEKSKYYENKLEFKNTIEFNIYGIDDINNNDEINFDTPEFEYLDNNLESLNNNNVLENINNNENKNEDEIEMNTQEPLNKIENKNSQQDLINNNNGDEMLIENTKEIKDSVIVNEKNTIEIQSIKELNLNNNENENENGEINNKDVNGEDIQLD</sequence>
<evidence type="ECO:0000256" key="13">
    <source>
        <dbReference type="ARBA" id="ARBA00022989"/>
    </source>
</evidence>
<comment type="catalytic activity">
    <reaction evidence="18">
        <text>[GlcNAc-(1-&gt;4)-Mur2Ac(oyl-L-Ala-gamma-D-Glu-L-Lys-D-Ala-D-Ala)](n)-di-trans,octa-cis-undecaprenyl diphosphate + beta-D-GlcNAc-(1-&gt;4)-Mur2Ac(oyl-L-Ala-gamma-D-Glu-L-Lys-D-Ala-D-Ala)-di-trans,octa-cis-undecaprenyl diphosphate = [GlcNAc-(1-&gt;4)-Mur2Ac(oyl-L-Ala-gamma-D-Glu-L-Lys-D-Ala-D-Ala)](n+1)-di-trans,octa-cis-undecaprenyl diphosphate + di-trans,octa-cis-undecaprenyl diphosphate + H(+)</text>
        <dbReference type="Rhea" id="RHEA:23708"/>
        <dbReference type="Rhea" id="RHEA-COMP:9602"/>
        <dbReference type="Rhea" id="RHEA-COMP:9603"/>
        <dbReference type="ChEBI" id="CHEBI:15378"/>
        <dbReference type="ChEBI" id="CHEBI:58405"/>
        <dbReference type="ChEBI" id="CHEBI:60033"/>
        <dbReference type="ChEBI" id="CHEBI:78435"/>
        <dbReference type="EC" id="2.4.99.28"/>
    </reaction>
</comment>
<evidence type="ECO:0000256" key="9">
    <source>
        <dbReference type="ARBA" id="ARBA00022692"/>
    </source>
</evidence>
<dbReference type="InterPro" id="IPR012338">
    <property type="entry name" value="Beta-lactam/transpept-like"/>
</dbReference>
<feature type="region of interest" description="Disordered" evidence="19">
    <location>
        <begin position="893"/>
        <end position="915"/>
    </location>
</feature>